<organism evidence="2">
    <name type="scientific">marine sediment metagenome</name>
    <dbReference type="NCBI Taxonomy" id="412755"/>
    <lineage>
        <taxon>unclassified sequences</taxon>
        <taxon>metagenomes</taxon>
        <taxon>ecological metagenomes</taxon>
    </lineage>
</organism>
<keyword evidence="1" id="KW-0175">Coiled coil</keyword>
<sequence>MTKKDEFTLIRAELNHNYRDQFLVTLSNLNTVHIKQKEKSKIEEDLTEKEPILEKIKALRKNLESLFRRLNLNEVDIKDLKIEKSERLEFSAKNLAELINHLLEEIDFYHNRFAELQNYITKGTIELE</sequence>
<proteinExistence type="predicted"/>
<reference evidence="2" key="1">
    <citation type="journal article" date="2014" name="Front. Microbiol.">
        <title>High frequency of phylogenetically diverse reductive dehalogenase-homologous genes in deep subseafloor sedimentary metagenomes.</title>
        <authorList>
            <person name="Kawai M."/>
            <person name="Futagami T."/>
            <person name="Toyoda A."/>
            <person name="Takaki Y."/>
            <person name="Nishi S."/>
            <person name="Hori S."/>
            <person name="Arai W."/>
            <person name="Tsubouchi T."/>
            <person name="Morono Y."/>
            <person name="Uchiyama I."/>
            <person name="Ito T."/>
            <person name="Fujiyama A."/>
            <person name="Inagaki F."/>
            <person name="Takami H."/>
        </authorList>
    </citation>
    <scope>NUCLEOTIDE SEQUENCE</scope>
    <source>
        <strain evidence="2">Expedition CK06-06</strain>
    </source>
</reference>
<evidence type="ECO:0000313" key="2">
    <source>
        <dbReference type="EMBL" id="GAH17142.1"/>
    </source>
</evidence>
<dbReference type="AlphaFoldDB" id="X1DA71"/>
<feature type="coiled-coil region" evidence="1">
    <location>
        <begin position="53"/>
        <end position="112"/>
    </location>
</feature>
<accession>X1DA71</accession>
<feature type="non-terminal residue" evidence="2">
    <location>
        <position position="128"/>
    </location>
</feature>
<name>X1DA71_9ZZZZ</name>
<comment type="caution">
    <text evidence="2">The sequence shown here is derived from an EMBL/GenBank/DDBJ whole genome shotgun (WGS) entry which is preliminary data.</text>
</comment>
<dbReference type="EMBL" id="BART01035764">
    <property type="protein sequence ID" value="GAH17142.1"/>
    <property type="molecule type" value="Genomic_DNA"/>
</dbReference>
<protein>
    <submittedName>
        <fullName evidence="2">Uncharacterized protein</fullName>
    </submittedName>
</protein>
<evidence type="ECO:0000256" key="1">
    <source>
        <dbReference type="SAM" id="Coils"/>
    </source>
</evidence>
<gene>
    <name evidence="2" type="ORF">S01H4_60595</name>
</gene>